<evidence type="ECO:0000313" key="10">
    <source>
        <dbReference type="EMBL" id="OWP06640.1"/>
    </source>
</evidence>
<keyword evidence="6" id="KW-0333">Golgi apparatus</keyword>
<keyword evidence="5" id="KW-0653">Protein transport</keyword>
<dbReference type="GO" id="GO:0007030">
    <property type="term" value="P:Golgi organization"/>
    <property type="evidence" value="ECO:0007669"/>
    <property type="project" value="InterPro"/>
</dbReference>
<dbReference type="OrthoDB" id="332281at2759"/>
<dbReference type="EMBL" id="MZNU01000038">
    <property type="protein sequence ID" value="OWP06640.1"/>
    <property type="molecule type" value="Genomic_DNA"/>
</dbReference>
<dbReference type="GO" id="GO:0000139">
    <property type="term" value="C:Golgi membrane"/>
    <property type="evidence" value="ECO:0007669"/>
    <property type="project" value="UniProtKB-SubCell"/>
</dbReference>
<accession>A0A218ZGA2</accession>
<reference evidence="10 11" key="1">
    <citation type="submission" date="2017-04" db="EMBL/GenBank/DDBJ databases">
        <title>Draft genome sequence of Marssonina coronaria NL1: causal agent of apple blotch.</title>
        <authorList>
            <person name="Cheng Q."/>
        </authorList>
    </citation>
    <scope>NUCLEOTIDE SEQUENCE [LARGE SCALE GENOMIC DNA]</scope>
    <source>
        <strain evidence="10 11">NL1</strain>
    </source>
</reference>
<feature type="domain" description="Conserved oligomeric Golgi complex subunit 2 N-terminal" evidence="9">
    <location>
        <begin position="38"/>
        <end position="109"/>
    </location>
</feature>
<evidence type="ECO:0000313" key="11">
    <source>
        <dbReference type="Proteomes" id="UP000242519"/>
    </source>
</evidence>
<proteinExistence type="inferred from homology"/>
<dbReference type="GO" id="GO:0015031">
    <property type="term" value="P:protein transport"/>
    <property type="evidence" value="ECO:0007669"/>
    <property type="project" value="UniProtKB-KW"/>
</dbReference>
<evidence type="ECO:0000256" key="8">
    <source>
        <dbReference type="ARBA" id="ARBA00031344"/>
    </source>
</evidence>
<evidence type="ECO:0000256" key="4">
    <source>
        <dbReference type="ARBA" id="ARBA00022448"/>
    </source>
</evidence>
<comment type="similarity">
    <text evidence="2">Belongs to the COG2 family.</text>
</comment>
<dbReference type="GO" id="GO:0017119">
    <property type="term" value="C:Golgi transport complex"/>
    <property type="evidence" value="ECO:0007669"/>
    <property type="project" value="TreeGrafter"/>
</dbReference>
<dbReference type="Proteomes" id="UP000242519">
    <property type="component" value="Unassembled WGS sequence"/>
</dbReference>
<dbReference type="InterPro" id="IPR009316">
    <property type="entry name" value="COG2"/>
</dbReference>
<dbReference type="InterPro" id="IPR024602">
    <property type="entry name" value="COG_su2_N"/>
</dbReference>
<evidence type="ECO:0000256" key="5">
    <source>
        <dbReference type="ARBA" id="ARBA00022927"/>
    </source>
</evidence>
<evidence type="ECO:0000259" key="9">
    <source>
        <dbReference type="Pfam" id="PF06148"/>
    </source>
</evidence>
<evidence type="ECO:0000256" key="3">
    <source>
        <dbReference type="ARBA" id="ARBA00020977"/>
    </source>
</evidence>
<comment type="caution">
    <text evidence="10">The sequence shown here is derived from an EMBL/GenBank/DDBJ whole genome shotgun (WGS) entry which is preliminary data.</text>
</comment>
<dbReference type="Pfam" id="PF06148">
    <property type="entry name" value="COG2_N"/>
    <property type="match status" value="1"/>
</dbReference>
<protein>
    <recommendedName>
        <fullName evidence="3">Conserved oligomeric Golgi complex subunit 2</fullName>
    </recommendedName>
    <alternativeName>
        <fullName evidence="8">Component of oligomeric Golgi complex 2</fullName>
    </alternativeName>
</protein>
<keyword evidence="4" id="KW-0813">Transport</keyword>
<gene>
    <name evidence="10" type="ORF">B2J93_5119</name>
</gene>
<evidence type="ECO:0000256" key="2">
    <source>
        <dbReference type="ARBA" id="ARBA00007603"/>
    </source>
</evidence>
<keyword evidence="7" id="KW-0472">Membrane</keyword>
<comment type="subcellular location">
    <subcellularLocation>
        <location evidence="1">Golgi apparatus membrane</location>
        <topology evidence="1">Peripheral membrane protein</topology>
    </subcellularLocation>
</comment>
<dbReference type="STRING" id="503106.A0A218ZGA2"/>
<evidence type="ECO:0000256" key="1">
    <source>
        <dbReference type="ARBA" id="ARBA00004395"/>
    </source>
</evidence>
<dbReference type="PANTHER" id="PTHR12961">
    <property type="entry name" value="CONSERVED OLIGOMERIC GOLGI COMPLEX COMPONENT 2"/>
    <property type="match status" value="1"/>
</dbReference>
<dbReference type="InParanoid" id="A0A218ZGA2"/>
<keyword evidence="11" id="KW-1185">Reference proteome</keyword>
<organism evidence="10 11">
    <name type="scientific">Diplocarpon coronariae</name>
    <dbReference type="NCBI Taxonomy" id="2795749"/>
    <lineage>
        <taxon>Eukaryota</taxon>
        <taxon>Fungi</taxon>
        <taxon>Dikarya</taxon>
        <taxon>Ascomycota</taxon>
        <taxon>Pezizomycotina</taxon>
        <taxon>Leotiomycetes</taxon>
        <taxon>Helotiales</taxon>
        <taxon>Drepanopezizaceae</taxon>
        <taxon>Diplocarpon</taxon>
    </lineage>
</organism>
<dbReference type="AlphaFoldDB" id="A0A218ZGA2"/>
<evidence type="ECO:0000256" key="6">
    <source>
        <dbReference type="ARBA" id="ARBA00023034"/>
    </source>
</evidence>
<evidence type="ECO:0000256" key="7">
    <source>
        <dbReference type="ARBA" id="ARBA00023136"/>
    </source>
</evidence>
<dbReference type="PANTHER" id="PTHR12961:SF0">
    <property type="entry name" value="CONSERVED OLIGOMERIC GOLGI COMPLEX SUBUNIT 2"/>
    <property type="match status" value="1"/>
</dbReference>
<sequence length="291" mass="32494">MSKFYFGGPSSVASTTSLNAPDSSDDEDTLPYPLALPRSDFLAPDFSAPSYLSTLSDRHQTLEDLRLDLRERSQALSKELLDLVNVNYEQFLSLGADLQGGEERVEDVRVGLLGFRRGVDEVRRVVGGRREEVEGLIEAKRACGKEIAVGRGLLEVDSRLEELEERLMVASLGRMGEDEWSESESEEEEYEDRDDIVKTGTGKMQRLVDDCTRVERLMKKVGVQHPFIIAQQERLLRVRNTILLDLGTALKQTAAGMGEGGKTKLIRLLGIYRDFGAEGEAVKVLKDLKSR</sequence>
<dbReference type="GO" id="GO:0006891">
    <property type="term" value="P:intra-Golgi vesicle-mediated transport"/>
    <property type="evidence" value="ECO:0007669"/>
    <property type="project" value="TreeGrafter"/>
</dbReference>
<name>A0A218ZGA2_9HELO</name>